<dbReference type="GO" id="GO:0044774">
    <property type="term" value="P:mitotic DNA integrity checkpoint signaling"/>
    <property type="evidence" value="ECO:0007669"/>
    <property type="project" value="TreeGrafter"/>
</dbReference>
<dbReference type="GO" id="GO:0031297">
    <property type="term" value="P:replication fork processing"/>
    <property type="evidence" value="ECO:0007669"/>
    <property type="project" value="TreeGrafter"/>
</dbReference>
<dbReference type="GO" id="GO:0003697">
    <property type="term" value="F:single-stranded DNA binding"/>
    <property type="evidence" value="ECO:0007669"/>
    <property type="project" value="TreeGrafter"/>
</dbReference>
<gene>
    <name evidence="1" type="primary">Acey_s0019.g3917</name>
    <name evidence="1" type="ORF">Y032_0019g3917</name>
</gene>
<dbReference type="GO" id="GO:0000014">
    <property type="term" value="F:single-stranded DNA endodeoxyribonuclease activity"/>
    <property type="evidence" value="ECO:0007669"/>
    <property type="project" value="TreeGrafter"/>
</dbReference>
<dbReference type="EMBL" id="JARK01001355">
    <property type="protein sequence ID" value="EYC21595.1"/>
    <property type="molecule type" value="Genomic_DNA"/>
</dbReference>
<dbReference type="OrthoDB" id="6137736at2759"/>
<keyword evidence="2" id="KW-1185">Reference proteome</keyword>
<dbReference type="AlphaFoldDB" id="A0A016V2E0"/>
<dbReference type="InterPro" id="IPR052709">
    <property type="entry name" value="Transposase-MT_Hybrid"/>
</dbReference>
<proteinExistence type="predicted"/>
<evidence type="ECO:0000313" key="1">
    <source>
        <dbReference type="EMBL" id="EYC21595.1"/>
    </source>
</evidence>
<dbReference type="STRING" id="53326.A0A016V2E0"/>
<dbReference type="PANTHER" id="PTHR46060:SF2">
    <property type="entry name" value="HISTONE-LYSINE N-METHYLTRANSFERASE SETMAR"/>
    <property type="match status" value="1"/>
</dbReference>
<accession>A0A016V2E0</accession>
<comment type="caution">
    <text evidence="1">The sequence shown here is derived from an EMBL/GenBank/DDBJ whole genome shotgun (WGS) entry which is preliminary data.</text>
</comment>
<sequence length="111" mass="12487">MRQDSGRISSRPVRCFDQNVVNERQWFHKFRSGNESLGDDASGRPPSVVDMEQLKEAIKEDPIQTTRGLAIRFGCSHQTSMRCLLAVGKSSRSGQWILHEQTDILSGKPNS</sequence>
<dbReference type="InterPro" id="IPR036388">
    <property type="entry name" value="WH-like_DNA-bd_sf"/>
</dbReference>
<dbReference type="GO" id="GO:0035861">
    <property type="term" value="C:site of double-strand break"/>
    <property type="evidence" value="ECO:0007669"/>
    <property type="project" value="TreeGrafter"/>
</dbReference>
<dbReference type="Gene3D" id="1.10.10.10">
    <property type="entry name" value="Winged helix-like DNA-binding domain superfamily/Winged helix DNA-binding domain"/>
    <property type="match status" value="1"/>
</dbReference>
<dbReference type="GO" id="GO:0044547">
    <property type="term" value="F:DNA topoisomerase binding"/>
    <property type="evidence" value="ECO:0007669"/>
    <property type="project" value="TreeGrafter"/>
</dbReference>
<dbReference type="GO" id="GO:0000729">
    <property type="term" value="P:DNA double-strand break processing"/>
    <property type="evidence" value="ECO:0007669"/>
    <property type="project" value="TreeGrafter"/>
</dbReference>
<dbReference type="GO" id="GO:0003690">
    <property type="term" value="F:double-stranded DNA binding"/>
    <property type="evidence" value="ECO:0007669"/>
    <property type="project" value="TreeGrafter"/>
</dbReference>
<dbReference type="PANTHER" id="PTHR46060">
    <property type="entry name" value="MARINER MOS1 TRANSPOSASE-LIKE PROTEIN"/>
    <property type="match status" value="1"/>
</dbReference>
<dbReference type="GO" id="GO:0006303">
    <property type="term" value="P:double-strand break repair via nonhomologous end joining"/>
    <property type="evidence" value="ECO:0007669"/>
    <property type="project" value="TreeGrafter"/>
</dbReference>
<evidence type="ECO:0008006" key="3">
    <source>
        <dbReference type="Google" id="ProtNLM"/>
    </source>
</evidence>
<dbReference type="Proteomes" id="UP000024635">
    <property type="component" value="Unassembled WGS sequence"/>
</dbReference>
<protein>
    <recommendedName>
        <fullName evidence="3">Mos1 transposase HTH domain-containing protein</fullName>
    </recommendedName>
</protein>
<dbReference type="GO" id="GO:0005634">
    <property type="term" value="C:nucleus"/>
    <property type="evidence" value="ECO:0007669"/>
    <property type="project" value="TreeGrafter"/>
</dbReference>
<dbReference type="GO" id="GO:0015074">
    <property type="term" value="P:DNA integration"/>
    <property type="evidence" value="ECO:0007669"/>
    <property type="project" value="TreeGrafter"/>
</dbReference>
<organism evidence="1 2">
    <name type="scientific">Ancylostoma ceylanicum</name>
    <dbReference type="NCBI Taxonomy" id="53326"/>
    <lineage>
        <taxon>Eukaryota</taxon>
        <taxon>Metazoa</taxon>
        <taxon>Ecdysozoa</taxon>
        <taxon>Nematoda</taxon>
        <taxon>Chromadorea</taxon>
        <taxon>Rhabditida</taxon>
        <taxon>Rhabditina</taxon>
        <taxon>Rhabditomorpha</taxon>
        <taxon>Strongyloidea</taxon>
        <taxon>Ancylostomatidae</taxon>
        <taxon>Ancylostomatinae</taxon>
        <taxon>Ancylostoma</taxon>
    </lineage>
</organism>
<reference evidence="2" key="1">
    <citation type="journal article" date="2015" name="Nat. Genet.">
        <title>The genome and transcriptome of the zoonotic hookworm Ancylostoma ceylanicum identify infection-specific gene families.</title>
        <authorList>
            <person name="Schwarz E.M."/>
            <person name="Hu Y."/>
            <person name="Antoshechkin I."/>
            <person name="Miller M.M."/>
            <person name="Sternberg P.W."/>
            <person name="Aroian R.V."/>
        </authorList>
    </citation>
    <scope>NUCLEOTIDE SEQUENCE</scope>
    <source>
        <strain evidence="2">HY135</strain>
    </source>
</reference>
<dbReference type="GO" id="GO:0000793">
    <property type="term" value="C:condensed chromosome"/>
    <property type="evidence" value="ECO:0007669"/>
    <property type="project" value="TreeGrafter"/>
</dbReference>
<dbReference type="GO" id="GO:0042800">
    <property type="term" value="F:histone H3K4 methyltransferase activity"/>
    <property type="evidence" value="ECO:0007669"/>
    <property type="project" value="TreeGrafter"/>
</dbReference>
<evidence type="ECO:0000313" key="2">
    <source>
        <dbReference type="Proteomes" id="UP000024635"/>
    </source>
</evidence>
<dbReference type="GO" id="GO:0046975">
    <property type="term" value="F:histone H3K36 methyltransferase activity"/>
    <property type="evidence" value="ECO:0007669"/>
    <property type="project" value="TreeGrafter"/>
</dbReference>
<name>A0A016V2E0_9BILA</name>